<accession>A0A1R1AWW4</accession>
<organism evidence="1 2">
    <name type="scientific">Paenibacillus lautus</name>
    <name type="common">Bacillus lautus</name>
    <dbReference type="NCBI Taxonomy" id="1401"/>
    <lineage>
        <taxon>Bacteria</taxon>
        <taxon>Bacillati</taxon>
        <taxon>Bacillota</taxon>
        <taxon>Bacilli</taxon>
        <taxon>Bacillales</taxon>
        <taxon>Paenibacillaceae</taxon>
        <taxon>Paenibacillus</taxon>
    </lineage>
</organism>
<gene>
    <name evidence="1" type="ORF">BK123_22240</name>
</gene>
<name>A0A1R1AWW4_PAELA</name>
<reference evidence="1 2" key="1">
    <citation type="submission" date="2016-11" db="EMBL/GenBank/DDBJ databases">
        <title>Paenibacillus species isolates.</title>
        <authorList>
            <person name="Beno S.M."/>
        </authorList>
    </citation>
    <scope>NUCLEOTIDE SEQUENCE [LARGE SCALE GENOMIC DNA]</scope>
    <source>
        <strain evidence="1 2">FSL F4-0100</strain>
    </source>
</reference>
<dbReference type="OrthoDB" id="9135566at2"/>
<proteinExistence type="predicted"/>
<sequence>MKFIRKFKESSLHKAMGLELGTFREIELDAEKDLQHCRGFYVHFNGKRIGIVATDEGPVFLCGQEKYLLDERTVHFLLQKNAEVNTFIFMWDGGVKLQIPYLRSLIEYNGKWVDDSIFDFFSWIYEASGRKRFYSYYTVKYVSATELCPDQPLQRPGKTLSFV</sequence>
<dbReference type="EMBL" id="MRTF01000008">
    <property type="protein sequence ID" value="OME90028.1"/>
    <property type="molecule type" value="Genomic_DNA"/>
</dbReference>
<evidence type="ECO:0000313" key="2">
    <source>
        <dbReference type="Proteomes" id="UP000187074"/>
    </source>
</evidence>
<evidence type="ECO:0000313" key="1">
    <source>
        <dbReference type="EMBL" id="OME90028.1"/>
    </source>
</evidence>
<comment type="caution">
    <text evidence="1">The sequence shown here is derived from an EMBL/GenBank/DDBJ whole genome shotgun (WGS) entry which is preliminary data.</text>
</comment>
<dbReference type="AlphaFoldDB" id="A0A1R1AWW4"/>
<protein>
    <submittedName>
        <fullName evidence="1">Uncharacterized protein</fullName>
    </submittedName>
</protein>
<dbReference type="RefSeq" id="WP_076324563.1">
    <property type="nucleotide sequence ID" value="NZ_JBCNGP010000032.1"/>
</dbReference>
<dbReference type="STRING" id="1401.BK123_22240"/>
<dbReference type="Proteomes" id="UP000187074">
    <property type="component" value="Unassembled WGS sequence"/>
</dbReference>